<accession>A0A4D7B8F9</accession>
<dbReference type="EMBL" id="CP039690">
    <property type="protein sequence ID" value="QCI67133.1"/>
    <property type="molecule type" value="Genomic_DNA"/>
</dbReference>
<dbReference type="Proteomes" id="UP000298781">
    <property type="component" value="Chromosome"/>
</dbReference>
<name>A0A4D7B8F9_9HYPH</name>
<dbReference type="RefSeq" id="WP_136962570.1">
    <property type="nucleotide sequence ID" value="NZ_CP039690.1"/>
</dbReference>
<evidence type="ECO:0000313" key="2">
    <source>
        <dbReference type="Proteomes" id="UP000298781"/>
    </source>
</evidence>
<protein>
    <submittedName>
        <fullName evidence="1">Uncharacterized protein</fullName>
    </submittedName>
</protein>
<proteinExistence type="predicted"/>
<dbReference type="OrthoDB" id="9847605at2"/>
<reference evidence="1 2" key="1">
    <citation type="submission" date="2019-04" db="EMBL/GenBank/DDBJ databases">
        <title>Phreatobacter aquaticus sp. nov.</title>
        <authorList>
            <person name="Choi A."/>
        </authorList>
    </citation>
    <scope>NUCLEOTIDE SEQUENCE [LARGE SCALE GENOMIC DNA]</scope>
    <source>
        <strain evidence="1 2">KCTC 52518</strain>
    </source>
</reference>
<keyword evidence="2" id="KW-1185">Reference proteome</keyword>
<dbReference type="AlphaFoldDB" id="A0A4D7B8F9"/>
<gene>
    <name evidence="1" type="ORF">E8M01_24585</name>
</gene>
<sequence length="76" mass="8835">MKRPHDDRPNGAVRRYVLAQLKDMPCWCEVKEIAAAAEVSEDVARACLESYEGEFARRHGDLWRFETCCLRHIKLS</sequence>
<dbReference type="KEGG" id="pstg:E8M01_24585"/>
<evidence type="ECO:0000313" key="1">
    <source>
        <dbReference type="EMBL" id="QCI67133.1"/>
    </source>
</evidence>
<organism evidence="1 2">
    <name type="scientific">Phreatobacter stygius</name>
    <dbReference type="NCBI Taxonomy" id="1940610"/>
    <lineage>
        <taxon>Bacteria</taxon>
        <taxon>Pseudomonadati</taxon>
        <taxon>Pseudomonadota</taxon>
        <taxon>Alphaproteobacteria</taxon>
        <taxon>Hyphomicrobiales</taxon>
        <taxon>Phreatobacteraceae</taxon>
        <taxon>Phreatobacter</taxon>
    </lineage>
</organism>